<dbReference type="AlphaFoldDB" id="A0A3P3F503"/>
<comment type="similarity">
    <text evidence="1">Belongs to the short-chain dehydrogenases/reductases (SDR) family.</text>
</comment>
<dbReference type="NCBIfam" id="NF009386">
    <property type="entry name" value="PRK12745.1"/>
    <property type="match status" value="1"/>
</dbReference>
<dbReference type="GO" id="GO:0016616">
    <property type="term" value="F:oxidoreductase activity, acting on the CH-OH group of donors, NAD or NADP as acceptor"/>
    <property type="evidence" value="ECO:0007669"/>
    <property type="project" value="UniProtKB-ARBA"/>
</dbReference>
<dbReference type="PRINTS" id="PR00081">
    <property type="entry name" value="GDHRDH"/>
</dbReference>
<protein>
    <submittedName>
        <fullName evidence="4">3-ketoacyl-ACP reductase</fullName>
    </submittedName>
</protein>
<dbReference type="InterPro" id="IPR036291">
    <property type="entry name" value="NAD(P)-bd_dom_sf"/>
</dbReference>
<dbReference type="InterPro" id="IPR002347">
    <property type="entry name" value="SDR_fam"/>
</dbReference>
<keyword evidence="5" id="KW-1185">Reference proteome</keyword>
<dbReference type="PANTHER" id="PTHR42760">
    <property type="entry name" value="SHORT-CHAIN DEHYDROGENASES/REDUCTASES FAMILY MEMBER"/>
    <property type="match status" value="1"/>
</dbReference>
<dbReference type="InterPro" id="IPR057326">
    <property type="entry name" value="KR_dom"/>
</dbReference>
<sequence>MSAAPRHAVLITGSSRGIGLAAALELARIGFAIALNGPADDEELREAEATVAATGAPVVRMVCDVSDLSSHDTLLDQVENAIGPLSTCINNAGVSVMDRGDPLEVSEASYDRCQAVNAKAQFFLGQRWARRVLTRPRDDGRFYSLINVSSSNASAVAEPRAEYCISKAASAMISKVFAVRLGRENIAVYDIQPGLIETAMTRPVSQSYQRRIDEEGLTLIRRLGQPQEVGRIMATLASGALPYTTGHVISADAGMLVPRF</sequence>
<feature type="domain" description="Ketoreductase" evidence="3">
    <location>
        <begin position="7"/>
        <end position="194"/>
    </location>
</feature>
<dbReference type="OrthoDB" id="9803333at2"/>
<dbReference type="Pfam" id="PF13561">
    <property type="entry name" value="adh_short_C2"/>
    <property type="match status" value="1"/>
</dbReference>
<dbReference type="SMART" id="SM00822">
    <property type="entry name" value="PKS_KR"/>
    <property type="match status" value="1"/>
</dbReference>
<comment type="caution">
    <text evidence="4">The sequence shown here is derived from an EMBL/GenBank/DDBJ whole genome shotgun (WGS) entry which is preliminary data.</text>
</comment>
<gene>
    <name evidence="4" type="ORF">EH240_29935</name>
</gene>
<dbReference type="Proteomes" id="UP000273786">
    <property type="component" value="Unassembled WGS sequence"/>
</dbReference>
<evidence type="ECO:0000256" key="2">
    <source>
        <dbReference type="ARBA" id="ARBA00023002"/>
    </source>
</evidence>
<dbReference type="PANTHER" id="PTHR42760:SF133">
    <property type="entry name" value="3-OXOACYL-[ACYL-CARRIER-PROTEIN] REDUCTASE"/>
    <property type="match status" value="1"/>
</dbReference>
<accession>A0A3P3F503</accession>
<organism evidence="4 5">
    <name type="scientific">Mesorhizobium tamadayense</name>
    <dbReference type="NCBI Taxonomy" id="425306"/>
    <lineage>
        <taxon>Bacteria</taxon>
        <taxon>Pseudomonadati</taxon>
        <taxon>Pseudomonadota</taxon>
        <taxon>Alphaproteobacteria</taxon>
        <taxon>Hyphomicrobiales</taxon>
        <taxon>Phyllobacteriaceae</taxon>
        <taxon>Mesorhizobium</taxon>
    </lineage>
</organism>
<dbReference type="SUPFAM" id="SSF51735">
    <property type="entry name" value="NAD(P)-binding Rossmann-fold domains"/>
    <property type="match status" value="1"/>
</dbReference>
<dbReference type="RefSeq" id="WP_125005339.1">
    <property type="nucleotide sequence ID" value="NZ_RQXT01000052.1"/>
</dbReference>
<proteinExistence type="inferred from homology"/>
<evidence type="ECO:0000313" key="5">
    <source>
        <dbReference type="Proteomes" id="UP000273786"/>
    </source>
</evidence>
<reference evidence="4 5" key="1">
    <citation type="submission" date="2018-11" db="EMBL/GenBank/DDBJ databases">
        <title>the genome of Mesorhizobium tamadayense DSM 28320.</title>
        <authorList>
            <person name="Gao J."/>
        </authorList>
    </citation>
    <scope>NUCLEOTIDE SEQUENCE [LARGE SCALE GENOMIC DNA]</scope>
    <source>
        <strain evidence="4 5">DSM 28320</strain>
    </source>
</reference>
<dbReference type="PROSITE" id="PS00061">
    <property type="entry name" value="ADH_SHORT"/>
    <property type="match status" value="1"/>
</dbReference>
<evidence type="ECO:0000313" key="4">
    <source>
        <dbReference type="EMBL" id="RRH93302.1"/>
    </source>
</evidence>
<dbReference type="Gene3D" id="3.40.50.720">
    <property type="entry name" value="NAD(P)-binding Rossmann-like Domain"/>
    <property type="match status" value="1"/>
</dbReference>
<dbReference type="EMBL" id="RQXT01000052">
    <property type="protein sequence ID" value="RRH93302.1"/>
    <property type="molecule type" value="Genomic_DNA"/>
</dbReference>
<name>A0A3P3F503_9HYPH</name>
<keyword evidence="2" id="KW-0560">Oxidoreductase</keyword>
<evidence type="ECO:0000259" key="3">
    <source>
        <dbReference type="SMART" id="SM00822"/>
    </source>
</evidence>
<evidence type="ECO:0000256" key="1">
    <source>
        <dbReference type="ARBA" id="ARBA00006484"/>
    </source>
</evidence>
<dbReference type="InterPro" id="IPR020904">
    <property type="entry name" value="Sc_DH/Rdtase_CS"/>
</dbReference>